<feature type="transmembrane region" description="Helical" evidence="8">
    <location>
        <begin position="328"/>
        <end position="357"/>
    </location>
</feature>
<dbReference type="OrthoDB" id="9799225at2"/>
<keyword evidence="4" id="KW-1003">Cell membrane</keyword>
<dbReference type="EMBL" id="FQUE01000001">
    <property type="protein sequence ID" value="SHE36243.1"/>
    <property type="molecule type" value="Genomic_DNA"/>
</dbReference>
<evidence type="ECO:0000256" key="7">
    <source>
        <dbReference type="ARBA" id="ARBA00023136"/>
    </source>
</evidence>
<dbReference type="Proteomes" id="UP000183987">
    <property type="component" value="Unassembled WGS sequence"/>
</dbReference>
<dbReference type="AlphaFoldDB" id="A0A1M4SVP8"/>
<organism evidence="9 10">
    <name type="scientific">Loktanella atrilutea</name>
    <dbReference type="NCBI Taxonomy" id="366533"/>
    <lineage>
        <taxon>Bacteria</taxon>
        <taxon>Pseudomonadati</taxon>
        <taxon>Pseudomonadota</taxon>
        <taxon>Alphaproteobacteria</taxon>
        <taxon>Rhodobacterales</taxon>
        <taxon>Roseobacteraceae</taxon>
        <taxon>Loktanella</taxon>
    </lineage>
</organism>
<name>A0A1M4SVP8_LOKAT</name>
<evidence type="ECO:0000256" key="4">
    <source>
        <dbReference type="ARBA" id="ARBA00022475"/>
    </source>
</evidence>
<evidence type="ECO:0000256" key="8">
    <source>
        <dbReference type="SAM" id="Phobius"/>
    </source>
</evidence>
<evidence type="ECO:0000256" key="6">
    <source>
        <dbReference type="ARBA" id="ARBA00022989"/>
    </source>
</evidence>
<accession>A0A1M4SVP8</accession>
<feature type="transmembrane region" description="Helical" evidence="8">
    <location>
        <begin position="166"/>
        <end position="189"/>
    </location>
</feature>
<feature type="transmembrane region" description="Helical" evidence="8">
    <location>
        <begin position="290"/>
        <end position="308"/>
    </location>
</feature>
<feature type="transmembrane region" description="Helical" evidence="8">
    <location>
        <begin position="59"/>
        <end position="86"/>
    </location>
</feature>
<feature type="transmembrane region" description="Helical" evidence="8">
    <location>
        <begin position="224"/>
        <end position="246"/>
    </location>
</feature>
<keyword evidence="10" id="KW-1185">Reference proteome</keyword>
<keyword evidence="7 8" id="KW-0472">Membrane</keyword>
<evidence type="ECO:0000256" key="5">
    <source>
        <dbReference type="ARBA" id="ARBA00022692"/>
    </source>
</evidence>
<dbReference type="Pfam" id="PF01594">
    <property type="entry name" value="AI-2E_transport"/>
    <property type="match status" value="1"/>
</dbReference>
<comment type="subcellular location">
    <subcellularLocation>
        <location evidence="1">Cell membrane</location>
        <topology evidence="1">Multi-pass membrane protein</topology>
    </subcellularLocation>
</comment>
<sequence>MTDTTRLRTIFLGMIALILTAAALHAMTAVFVPAVLAFFVALVAAPLDRWVRASVPPMLGWLGQLAAVLAVLAALAVFAAGIGLAAKQAMQVFDNLPEGVITAVQQAASGEGGDAAAAAGAALEQTAADHEAAQGATTEVFGIPLSRIAGLIGGQAVGMMAEVAKLIAASTGTLISGVILVVLLMALMLAERGRWQRLLVGQLTRSTEEEVEEALSQIAHKLRIFIVTRAALGLVTAVFYGAWLWWFDVDLLLVWMLLAVLLNFIPTVGSIIAGGLPVLYAMVTRDPGTVALIAFGLFMLEQILGNVVDPYVQGKQVSVSPVVVLVGLLLWGWIWGITGTLLATPMTIVIVVICAHIPATRTFALMLSDKSDLDDLLVNTGVRAA</sequence>
<dbReference type="PANTHER" id="PTHR21716">
    <property type="entry name" value="TRANSMEMBRANE PROTEIN"/>
    <property type="match status" value="1"/>
</dbReference>
<protein>
    <submittedName>
        <fullName evidence="9">AI-2 transport protein TqsA</fullName>
    </submittedName>
</protein>
<gene>
    <name evidence="9" type="ORF">SAMN05444339_101156</name>
</gene>
<reference evidence="10" key="1">
    <citation type="submission" date="2016-11" db="EMBL/GenBank/DDBJ databases">
        <authorList>
            <person name="Varghese N."/>
            <person name="Submissions S."/>
        </authorList>
    </citation>
    <scope>NUCLEOTIDE SEQUENCE [LARGE SCALE GENOMIC DNA]</scope>
    <source>
        <strain evidence="10">DSM 29326</strain>
    </source>
</reference>
<dbReference type="PANTHER" id="PTHR21716:SF53">
    <property type="entry name" value="PERMEASE PERM-RELATED"/>
    <property type="match status" value="1"/>
</dbReference>
<comment type="similarity">
    <text evidence="2">Belongs to the autoinducer-2 exporter (AI-2E) (TC 2.A.86) family.</text>
</comment>
<proteinExistence type="inferred from homology"/>
<feature type="transmembrane region" description="Helical" evidence="8">
    <location>
        <begin position="252"/>
        <end position="283"/>
    </location>
</feature>
<evidence type="ECO:0000313" key="10">
    <source>
        <dbReference type="Proteomes" id="UP000183987"/>
    </source>
</evidence>
<keyword evidence="6 8" id="KW-1133">Transmembrane helix</keyword>
<evidence type="ECO:0000313" key="9">
    <source>
        <dbReference type="EMBL" id="SHE36243.1"/>
    </source>
</evidence>
<keyword evidence="3" id="KW-0813">Transport</keyword>
<dbReference type="RefSeq" id="WP_072855300.1">
    <property type="nucleotide sequence ID" value="NZ_FQUE01000001.1"/>
</dbReference>
<evidence type="ECO:0000256" key="2">
    <source>
        <dbReference type="ARBA" id="ARBA00009773"/>
    </source>
</evidence>
<feature type="transmembrane region" description="Helical" evidence="8">
    <location>
        <begin position="30"/>
        <end position="47"/>
    </location>
</feature>
<keyword evidence="5 8" id="KW-0812">Transmembrane</keyword>
<dbReference type="InterPro" id="IPR002549">
    <property type="entry name" value="AI-2E-like"/>
</dbReference>
<evidence type="ECO:0000256" key="3">
    <source>
        <dbReference type="ARBA" id="ARBA00022448"/>
    </source>
</evidence>
<dbReference type="GO" id="GO:0005886">
    <property type="term" value="C:plasma membrane"/>
    <property type="evidence" value="ECO:0007669"/>
    <property type="project" value="UniProtKB-SubCell"/>
</dbReference>
<evidence type="ECO:0000256" key="1">
    <source>
        <dbReference type="ARBA" id="ARBA00004651"/>
    </source>
</evidence>